<comment type="cofactor">
    <cofactor evidence="13">
        <name>NAD(+)</name>
        <dbReference type="ChEBI" id="CHEBI:57540"/>
    </cofactor>
    <text evidence="13">Binds 1 NAD(+) per subunit.</text>
</comment>
<feature type="binding site" evidence="11">
    <location>
        <position position="178"/>
    </location>
    <ligand>
        <name>Mn(2+)</name>
        <dbReference type="ChEBI" id="CHEBI:29035"/>
    </ligand>
</feature>
<feature type="domain" description="Glycosyl hydrolase family 4 C-terminal" evidence="14">
    <location>
        <begin position="210"/>
        <end position="432"/>
    </location>
</feature>
<dbReference type="RefSeq" id="WP_047834489.1">
    <property type="nucleotide sequence ID" value="NZ_QGQD01000057.1"/>
</dbReference>
<dbReference type="GO" id="GO:0046872">
    <property type="term" value="F:metal ion binding"/>
    <property type="evidence" value="ECO:0007669"/>
    <property type="project" value="UniProtKB-KW"/>
</dbReference>
<dbReference type="GO" id="GO:0016616">
    <property type="term" value="F:oxidoreductase activity, acting on the CH-OH group of donors, NAD or NADP as acceptor"/>
    <property type="evidence" value="ECO:0007669"/>
    <property type="project" value="InterPro"/>
</dbReference>
<dbReference type="PRINTS" id="PR00732">
    <property type="entry name" value="GLHYDRLASE4"/>
</dbReference>
<comment type="caution">
    <text evidence="15">The sequence shown here is derived from an EMBL/GenBank/DDBJ whole genome shotgun (WGS) entry which is preliminary data.</text>
</comment>
<evidence type="ECO:0000256" key="3">
    <source>
        <dbReference type="ARBA" id="ARBA00011881"/>
    </source>
</evidence>
<comment type="similarity">
    <text evidence="2 13">Belongs to the glycosyl hydrolase 4 family.</text>
</comment>
<dbReference type="PANTHER" id="PTHR32092:SF2">
    <property type="entry name" value="ALPHA-GALACTURONIDASE"/>
    <property type="match status" value="1"/>
</dbReference>
<proteinExistence type="inferred from homology"/>
<sequence>MYIKDNKAEDVRITYIGGGSRGWAWNLMSDLAVEDQMSGIVTLYDIDQEAAENNVLIGNALQEEGKSKSFKYRACNSLKESLENADFVVISILPGTFDEMESDVHFPEKYGIYQSVGDTTGPGGIFRALRTLPMYVEIANAIKETAPDAWVINYTNPMGACVRILYEVFPKIKAFGCCHEVFGTQELLARLAEKEFGIDKISRNEIVVNVMGLNHFTWINEAAYQGMDLLPLYEKAAETYKDGLELDGEKNWLNSYFANANCVKFDLFRRFGVIAAAGDRHLAEFCPGWYLKNPEVVQSYKFSLTPVSWRKENLAGLLEKSRKQAAGEEKVKINLSGEEGVRQMKAILGLDTFITNVNMPNHGQISNIESGVVVETNAVFSCNNVKPVFAGEMDKNILELTRPHIYAQNALIDACISHSLKPAFLAFANDALISLPIRDIETMFGEMFQNTSKYLEYYNV</sequence>
<dbReference type="InterPro" id="IPR015955">
    <property type="entry name" value="Lactate_DH/Glyco_Ohase_4_C"/>
</dbReference>
<organism evidence="15 16">
    <name type="scientific">Robinsoniella peoriensis</name>
    <dbReference type="NCBI Taxonomy" id="180332"/>
    <lineage>
        <taxon>Bacteria</taxon>
        <taxon>Bacillati</taxon>
        <taxon>Bacillota</taxon>
        <taxon>Clostridia</taxon>
        <taxon>Lachnospirales</taxon>
        <taxon>Lachnospiraceae</taxon>
        <taxon>Robinsoniella</taxon>
    </lineage>
</organism>
<comment type="cofactor">
    <cofactor evidence="1">
        <name>Mn(2+)</name>
        <dbReference type="ChEBI" id="CHEBI:29035"/>
    </cofactor>
</comment>
<keyword evidence="11" id="KW-0408">Iron</keyword>
<keyword evidence="11" id="KW-0170">Cobalt</keyword>
<evidence type="ECO:0000313" key="15">
    <source>
        <dbReference type="EMBL" id="TLD00236.1"/>
    </source>
</evidence>
<dbReference type="InterPro" id="IPR001088">
    <property type="entry name" value="Glyco_hydro_4"/>
</dbReference>
<keyword evidence="11" id="KW-0533">Nickel</keyword>
<feature type="site" description="Increases basicity of active site Tyr" evidence="12">
    <location>
        <position position="118"/>
    </location>
</feature>
<dbReference type="EC" id="3.2.1.67" evidence="15"/>
<evidence type="ECO:0000256" key="2">
    <source>
        <dbReference type="ARBA" id="ARBA00010141"/>
    </source>
</evidence>
<dbReference type="PANTHER" id="PTHR32092">
    <property type="entry name" value="6-PHOSPHO-BETA-GLUCOSIDASE-RELATED"/>
    <property type="match status" value="1"/>
</dbReference>
<name>A0A4U8QEC2_9FIRM</name>
<dbReference type="EMBL" id="QGQD01000057">
    <property type="protein sequence ID" value="TLD00236.1"/>
    <property type="molecule type" value="Genomic_DNA"/>
</dbReference>
<dbReference type="InterPro" id="IPR022616">
    <property type="entry name" value="Glyco_hydro_4_C"/>
</dbReference>
<feature type="binding site" evidence="10">
    <location>
        <position position="156"/>
    </location>
    <ligand>
        <name>substrate</name>
    </ligand>
</feature>
<dbReference type="GO" id="GO:0005975">
    <property type="term" value="P:carbohydrate metabolic process"/>
    <property type="evidence" value="ECO:0007669"/>
    <property type="project" value="InterPro"/>
</dbReference>
<evidence type="ECO:0000256" key="11">
    <source>
        <dbReference type="PIRSR" id="PIRSR601088-3"/>
    </source>
</evidence>
<reference evidence="15 16" key="1">
    <citation type="journal article" date="2019" name="Anaerobe">
        <title>Detection of Robinsoniella peoriensis in multiple bone samples of a trauma patient.</title>
        <authorList>
            <person name="Schrottner P."/>
            <person name="Hartwich K."/>
            <person name="Bunk B."/>
            <person name="Schober I."/>
            <person name="Helbig S."/>
            <person name="Rudolph W.W."/>
            <person name="Gunzer F."/>
        </authorList>
    </citation>
    <scope>NUCLEOTIDE SEQUENCE [LARGE SCALE GENOMIC DNA]</scope>
    <source>
        <strain evidence="15 16">DSM 106044</strain>
    </source>
</reference>
<dbReference type="AlphaFoldDB" id="A0A4U8QEC2"/>
<keyword evidence="7 11" id="KW-0464">Manganese</keyword>
<keyword evidence="9 13" id="KW-0326">Glycosidase</keyword>
<dbReference type="Pfam" id="PF02056">
    <property type="entry name" value="Glyco_hydro_4"/>
    <property type="match status" value="1"/>
</dbReference>
<keyword evidence="8" id="KW-0119">Carbohydrate metabolism</keyword>
<keyword evidence="4 11" id="KW-0479">Metal-binding</keyword>
<dbReference type="Gene3D" id="3.90.1820.10">
    <property type="entry name" value="AglA-like glucosidase"/>
    <property type="match status" value="1"/>
</dbReference>
<evidence type="ECO:0000256" key="7">
    <source>
        <dbReference type="ARBA" id="ARBA00023211"/>
    </source>
</evidence>
<dbReference type="InterPro" id="IPR036291">
    <property type="entry name" value="NAD(P)-bd_dom_sf"/>
</dbReference>
<evidence type="ECO:0000256" key="10">
    <source>
        <dbReference type="PIRSR" id="PIRSR601088-2"/>
    </source>
</evidence>
<evidence type="ECO:0000256" key="1">
    <source>
        <dbReference type="ARBA" id="ARBA00001936"/>
    </source>
</evidence>
<dbReference type="Pfam" id="PF11975">
    <property type="entry name" value="Glyco_hydro_4C"/>
    <property type="match status" value="1"/>
</dbReference>
<feature type="binding site" evidence="11">
    <location>
        <position position="215"/>
    </location>
    <ligand>
        <name>Mn(2+)</name>
        <dbReference type="ChEBI" id="CHEBI:29035"/>
    </ligand>
</feature>
<evidence type="ECO:0000256" key="4">
    <source>
        <dbReference type="ARBA" id="ARBA00022723"/>
    </source>
</evidence>
<keyword evidence="5 13" id="KW-0378">Hydrolase</keyword>
<dbReference type="InterPro" id="IPR053715">
    <property type="entry name" value="GH4_Enzyme_sf"/>
</dbReference>
<keyword evidence="16" id="KW-1185">Reference proteome</keyword>
<dbReference type="SUPFAM" id="SSF51735">
    <property type="entry name" value="NAD(P)-binding Rossmann-fold domains"/>
    <property type="match status" value="1"/>
</dbReference>
<evidence type="ECO:0000256" key="6">
    <source>
        <dbReference type="ARBA" id="ARBA00023027"/>
    </source>
</evidence>
<comment type="subunit">
    <text evidence="3">Homotetramer.</text>
</comment>
<evidence type="ECO:0000256" key="9">
    <source>
        <dbReference type="ARBA" id="ARBA00023295"/>
    </source>
</evidence>
<dbReference type="SUPFAM" id="SSF56327">
    <property type="entry name" value="LDH C-terminal domain-like"/>
    <property type="match status" value="1"/>
</dbReference>
<evidence type="ECO:0000256" key="5">
    <source>
        <dbReference type="ARBA" id="ARBA00022801"/>
    </source>
</evidence>
<evidence type="ECO:0000313" key="16">
    <source>
        <dbReference type="Proteomes" id="UP000306509"/>
    </source>
</evidence>
<evidence type="ECO:0000256" key="12">
    <source>
        <dbReference type="PIRSR" id="PIRSR601088-4"/>
    </source>
</evidence>
<protein>
    <submittedName>
        <fullName evidence="15">Alpha-galacturonidase</fullName>
        <ecNumber evidence="15">3.2.1.67</ecNumber>
    </submittedName>
</protein>
<evidence type="ECO:0000259" key="14">
    <source>
        <dbReference type="Pfam" id="PF11975"/>
    </source>
</evidence>
<dbReference type="GO" id="GO:0047911">
    <property type="term" value="F:galacturan 1,4-alpha-galacturonidase activity"/>
    <property type="evidence" value="ECO:0007669"/>
    <property type="project" value="UniProtKB-EC"/>
</dbReference>
<accession>A0A4U8QEC2</accession>
<dbReference type="Proteomes" id="UP000306509">
    <property type="component" value="Unassembled WGS sequence"/>
</dbReference>
<evidence type="ECO:0000256" key="13">
    <source>
        <dbReference type="RuleBase" id="RU361152"/>
    </source>
</evidence>
<keyword evidence="6 13" id="KW-0520">NAD</keyword>
<gene>
    <name evidence="15" type="ORF">DSM106044_02904</name>
</gene>
<evidence type="ECO:0000256" key="8">
    <source>
        <dbReference type="ARBA" id="ARBA00023277"/>
    </source>
</evidence>